<feature type="domain" description="Cytochrome c" evidence="6">
    <location>
        <begin position="31"/>
        <end position="118"/>
    </location>
</feature>
<keyword evidence="2 4" id="KW-0479">Metal-binding</keyword>
<evidence type="ECO:0000256" key="5">
    <source>
        <dbReference type="SAM" id="SignalP"/>
    </source>
</evidence>
<organism evidence="7 8">
    <name type="scientific">Candidatus Nitronereus thalassa</name>
    <dbReference type="NCBI Taxonomy" id="3020898"/>
    <lineage>
        <taxon>Bacteria</taxon>
        <taxon>Pseudomonadati</taxon>
        <taxon>Nitrospirota</taxon>
        <taxon>Nitrospiria</taxon>
        <taxon>Nitrospirales</taxon>
        <taxon>Nitrospiraceae</taxon>
        <taxon>Candidatus Nitronereus</taxon>
    </lineage>
</organism>
<dbReference type="Proteomes" id="UP001250932">
    <property type="component" value="Unassembled WGS sequence"/>
</dbReference>
<proteinExistence type="predicted"/>
<evidence type="ECO:0000259" key="6">
    <source>
        <dbReference type="PROSITE" id="PS51007"/>
    </source>
</evidence>
<dbReference type="PANTHER" id="PTHR33751:SF1">
    <property type="entry name" value="CBB3-TYPE CYTOCHROME C OXIDASE SUBUNIT FIXP"/>
    <property type="match status" value="1"/>
</dbReference>
<evidence type="ECO:0000313" key="7">
    <source>
        <dbReference type="EMBL" id="MDT7042756.1"/>
    </source>
</evidence>
<evidence type="ECO:0000256" key="1">
    <source>
        <dbReference type="ARBA" id="ARBA00022617"/>
    </source>
</evidence>
<sequence length="123" mass="13849">MNRKTCCGLVILATLLFLPMEPTAFAQSQIGNLERGKVIFEENCMECHGRTGDGRGPVGYFLAVQPADLLSVETRKKPDSELYTIIRDGTLFDEMHGWEKILSDQDIHDVVRYIRTLAPPLPQ</sequence>
<keyword evidence="3 4" id="KW-0408">Iron</keyword>
<dbReference type="SUPFAM" id="SSF46626">
    <property type="entry name" value="Cytochrome c"/>
    <property type="match status" value="1"/>
</dbReference>
<name>A0ABU3K8P9_9BACT</name>
<feature type="chain" id="PRO_5046000398" evidence="5">
    <location>
        <begin position="27"/>
        <end position="123"/>
    </location>
</feature>
<dbReference type="InterPro" id="IPR050597">
    <property type="entry name" value="Cytochrome_c_Oxidase_Subunit"/>
</dbReference>
<keyword evidence="1 4" id="KW-0349">Heme</keyword>
<dbReference type="Pfam" id="PF13442">
    <property type="entry name" value="Cytochrome_CBB3"/>
    <property type="match status" value="1"/>
</dbReference>
<evidence type="ECO:0000256" key="2">
    <source>
        <dbReference type="ARBA" id="ARBA00022723"/>
    </source>
</evidence>
<accession>A0ABU3K8P9</accession>
<dbReference type="InterPro" id="IPR036909">
    <property type="entry name" value="Cyt_c-like_dom_sf"/>
</dbReference>
<keyword evidence="8" id="KW-1185">Reference proteome</keyword>
<dbReference type="PANTHER" id="PTHR33751">
    <property type="entry name" value="CBB3-TYPE CYTOCHROME C OXIDASE SUBUNIT FIXP"/>
    <property type="match status" value="1"/>
</dbReference>
<evidence type="ECO:0000313" key="8">
    <source>
        <dbReference type="Proteomes" id="UP001250932"/>
    </source>
</evidence>
<protein>
    <submittedName>
        <fullName evidence="7">Cytochrome c</fullName>
    </submittedName>
</protein>
<feature type="signal peptide" evidence="5">
    <location>
        <begin position="1"/>
        <end position="26"/>
    </location>
</feature>
<keyword evidence="5" id="KW-0732">Signal</keyword>
<comment type="caution">
    <text evidence="7">The sequence shown here is derived from an EMBL/GenBank/DDBJ whole genome shotgun (WGS) entry which is preliminary data.</text>
</comment>
<gene>
    <name evidence="7" type="ORF">PPG34_10370</name>
</gene>
<dbReference type="EMBL" id="JAQOUE010000001">
    <property type="protein sequence ID" value="MDT7042756.1"/>
    <property type="molecule type" value="Genomic_DNA"/>
</dbReference>
<evidence type="ECO:0000256" key="4">
    <source>
        <dbReference type="PROSITE-ProRule" id="PRU00433"/>
    </source>
</evidence>
<dbReference type="Gene3D" id="1.10.760.10">
    <property type="entry name" value="Cytochrome c-like domain"/>
    <property type="match status" value="1"/>
</dbReference>
<dbReference type="RefSeq" id="WP_313833208.1">
    <property type="nucleotide sequence ID" value="NZ_JAQOUE010000001.1"/>
</dbReference>
<dbReference type="InterPro" id="IPR009056">
    <property type="entry name" value="Cyt_c-like_dom"/>
</dbReference>
<dbReference type="PROSITE" id="PS51007">
    <property type="entry name" value="CYTC"/>
    <property type="match status" value="1"/>
</dbReference>
<reference evidence="7 8" key="1">
    <citation type="journal article" date="2023" name="ISME J.">
        <title>Cultivation and genomic characterization of novel and ubiquitous marine nitrite-oxidizing bacteria from the Nitrospirales.</title>
        <authorList>
            <person name="Mueller A.J."/>
            <person name="Daebeler A."/>
            <person name="Herbold C.W."/>
            <person name="Kirkegaard R.H."/>
            <person name="Daims H."/>
        </authorList>
    </citation>
    <scope>NUCLEOTIDE SEQUENCE [LARGE SCALE GENOMIC DNA]</scope>
    <source>
        <strain evidence="7 8">EB</strain>
    </source>
</reference>
<evidence type="ECO:0000256" key="3">
    <source>
        <dbReference type="ARBA" id="ARBA00023004"/>
    </source>
</evidence>